<proteinExistence type="predicted"/>
<comment type="caution">
    <text evidence="1">The sequence shown here is derived from an EMBL/GenBank/DDBJ whole genome shotgun (WGS) entry which is preliminary data.</text>
</comment>
<protein>
    <submittedName>
        <fullName evidence="1">Uncharacterized protein</fullName>
    </submittedName>
</protein>
<reference evidence="1" key="1">
    <citation type="journal article" date="2015" name="Nature">
        <title>Complex archaea that bridge the gap between prokaryotes and eukaryotes.</title>
        <authorList>
            <person name="Spang A."/>
            <person name="Saw J.H."/>
            <person name="Jorgensen S.L."/>
            <person name="Zaremba-Niedzwiedzka K."/>
            <person name="Martijn J."/>
            <person name="Lind A.E."/>
            <person name="van Eijk R."/>
            <person name="Schleper C."/>
            <person name="Guy L."/>
            <person name="Ettema T.J."/>
        </authorList>
    </citation>
    <scope>NUCLEOTIDE SEQUENCE</scope>
</reference>
<gene>
    <name evidence="1" type="ORF">LCGC14_2726400</name>
</gene>
<dbReference type="EMBL" id="LAZR01049240">
    <property type="protein sequence ID" value="KKK90109.1"/>
    <property type="molecule type" value="Genomic_DNA"/>
</dbReference>
<dbReference type="AlphaFoldDB" id="A0A0F9BHL0"/>
<sequence>MSTYKIVRFFQNHPKEIIDTGLTLEAVQKHCSDPESSSKSCTSIDGQARTADCGSWFDGWYKE</sequence>
<evidence type="ECO:0000313" key="1">
    <source>
        <dbReference type="EMBL" id="KKK90109.1"/>
    </source>
</evidence>
<accession>A0A0F9BHL0</accession>
<organism evidence="1">
    <name type="scientific">marine sediment metagenome</name>
    <dbReference type="NCBI Taxonomy" id="412755"/>
    <lineage>
        <taxon>unclassified sequences</taxon>
        <taxon>metagenomes</taxon>
        <taxon>ecological metagenomes</taxon>
    </lineage>
</organism>
<name>A0A0F9BHL0_9ZZZZ</name>